<dbReference type="InterPro" id="IPR050364">
    <property type="entry name" value="Cytochrome_P450_fung"/>
</dbReference>
<dbReference type="InterPro" id="IPR002401">
    <property type="entry name" value="Cyt_P450_E_grp-I"/>
</dbReference>
<evidence type="ECO:0000256" key="11">
    <source>
        <dbReference type="ARBA" id="ARBA00023033"/>
    </source>
</evidence>
<dbReference type="EMBL" id="KZ857448">
    <property type="protein sequence ID" value="RDX44598.1"/>
    <property type="molecule type" value="Genomic_DNA"/>
</dbReference>
<keyword evidence="7 13" id="KW-0479">Metal-binding</keyword>
<keyword evidence="10 13" id="KW-0408">Iron</keyword>
<dbReference type="GO" id="GO:0016705">
    <property type="term" value="F:oxidoreductase activity, acting on paired donors, with incorporation or reduction of molecular oxygen"/>
    <property type="evidence" value="ECO:0007669"/>
    <property type="project" value="InterPro"/>
</dbReference>
<dbReference type="GO" id="GO:0005506">
    <property type="term" value="F:iron ion binding"/>
    <property type="evidence" value="ECO:0007669"/>
    <property type="project" value="InterPro"/>
</dbReference>
<dbReference type="PANTHER" id="PTHR46300">
    <property type="entry name" value="P450, PUTATIVE (EUROFUNG)-RELATED-RELATED"/>
    <property type="match status" value="1"/>
</dbReference>
<evidence type="ECO:0000313" key="15">
    <source>
        <dbReference type="Proteomes" id="UP000256964"/>
    </source>
</evidence>
<protein>
    <submittedName>
        <fullName evidence="14">Cytochrome P450</fullName>
    </submittedName>
</protein>
<dbReference type="PRINTS" id="PR00385">
    <property type="entry name" value="P450"/>
</dbReference>
<dbReference type="GO" id="GO:0020037">
    <property type="term" value="F:heme binding"/>
    <property type="evidence" value="ECO:0007669"/>
    <property type="project" value="InterPro"/>
</dbReference>
<dbReference type="STRING" id="139420.A0A371CWD2"/>
<comment type="similarity">
    <text evidence="4">Belongs to the cytochrome P450 family.</text>
</comment>
<comment type="cofactor">
    <cofactor evidence="1 13">
        <name>heme</name>
        <dbReference type="ChEBI" id="CHEBI:30413"/>
    </cofactor>
</comment>
<dbReference type="SUPFAM" id="SSF48264">
    <property type="entry name" value="Cytochrome P450"/>
    <property type="match status" value="1"/>
</dbReference>
<evidence type="ECO:0000256" key="8">
    <source>
        <dbReference type="ARBA" id="ARBA00022989"/>
    </source>
</evidence>
<name>A0A371CWD2_9APHY</name>
<evidence type="ECO:0000256" key="2">
    <source>
        <dbReference type="ARBA" id="ARBA00004167"/>
    </source>
</evidence>
<evidence type="ECO:0000256" key="10">
    <source>
        <dbReference type="ARBA" id="ARBA00023004"/>
    </source>
</evidence>
<evidence type="ECO:0000256" key="13">
    <source>
        <dbReference type="PIRSR" id="PIRSR602401-1"/>
    </source>
</evidence>
<dbReference type="Pfam" id="PF00067">
    <property type="entry name" value="p450"/>
    <property type="match status" value="1"/>
</dbReference>
<keyword evidence="9" id="KW-0560">Oxidoreductase</keyword>
<keyword evidence="5 13" id="KW-0349">Heme</keyword>
<dbReference type="GO" id="GO:0004497">
    <property type="term" value="F:monooxygenase activity"/>
    <property type="evidence" value="ECO:0007669"/>
    <property type="project" value="UniProtKB-KW"/>
</dbReference>
<sequence length="315" mass="35508">MRSFNIAFTLGEYHVEQFPFLRYLPSWFPLANFKRELPRWRADASRLRDVPWDAAMEAMSRGNATPSMASTLIGDPSDTVEEDVIIAKGASASAYAAGADTTFATFTMFVAAMVLLPKAQRLAQAELDAVIGPDRLPTVSDKSSLPYISALITEVFRWQPVVPTGVIHLAMEEDEYRGYRIPRGTVVIPNPWAYSRDPAVYPDPEEFRPERYLRDGKVELGDRGPAAFVFRYGRRVCPGRYFAEELLFTTIASVLHCFNISPPRNEWGEPAKFELKFLDTSPMLPEPFECGIRPRSMIAKELLRALCSESELRAL</sequence>
<dbReference type="OrthoDB" id="2789670at2759"/>
<accession>A0A371CWD2</accession>
<dbReference type="PANTHER" id="PTHR46300:SF7">
    <property type="entry name" value="P450, PUTATIVE (EUROFUNG)-RELATED"/>
    <property type="match status" value="1"/>
</dbReference>
<comment type="subcellular location">
    <subcellularLocation>
        <location evidence="2">Membrane</location>
        <topology evidence="2">Single-pass membrane protein</topology>
    </subcellularLocation>
</comment>
<dbReference type="Gene3D" id="1.10.630.10">
    <property type="entry name" value="Cytochrome P450"/>
    <property type="match status" value="1"/>
</dbReference>
<dbReference type="GO" id="GO:0016020">
    <property type="term" value="C:membrane"/>
    <property type="evidence" value="ECO:0007669"/>
    <property type="project" value="UniProtKB-SubCell"/>
</dbReference>
<dbReference type="InterPro" id="IPR001128">
    <property type="entry name" value="Cyt_P450"/>
</dbReference>
<keyword evidence="12" id="KW-0472">Membrane</keyword>
<dbReference type="InterPro" id="IPR036396">
    <property type="entry name" value="Cyt_P450_sf"/>
</dbReference>
<comment type="pathway">
    <text evidence="3">Secondary metabolite biosynthesis.</text>
</comment>
<dbReference type="Proteomes" id="UP000256964">
    <property type="component" value="Unassembled WGS sequence"/>
</dbReference>
<evidence type="ECO:0000313" key="14">
    <source>
        <dbReference type="EMBL" id="RDX44598.1"/>
    </source>
</evidence>
<evidence type="ECO:0000256" key="12">
    <source>
        <dbReference type="ARBA" id="ARBA00023136"/>
    </source>
</evidence>
<evidence type="ECO:0000256" key="9">
    <source>
        <dbReference type="ARBA" id="ARBA00023002"/>
    </source>
</evidence>
<dbReference type="AlphaFoldDB" id="A0A371CWD2"/>
<evidence type="ECO:0000256" key="5">
    <source>
        <dbReference type="ARBA" id="ARBA00022617"/>
    </source>
</evidence>
<evidence type="ECO:0000256" key="6">
    <source>
        <dbReference type="ARBA" id="ARBA00022692"/>
    </source>
</evidence>
<keyword evidence="11" id="KW-0503">Monooxygenase</keyword>
<organism evidence="14 15">
    <name type="scientific">Lentinus brumalis</name>
    <dbReference type="NCBI Taxonomy" id="2498619"/>
    <lineage>
        <taxon>Eukaryota</taxon>
        <taxon>Fungi</taxon>
        <taxon>Dikarya</taxon>
        <taxon>Basidiomycota</taxon>
        <taxon>Agaricomycotina</taxon>
        <taxon>Agaricomycetes</taxon>
        <taxon>Polyporales</taxon>
        <taxon>Polyporaceae</taxon>
        <taxon>Lentinus</taxon>
    </lineage>
</organism>
<keyword evidence="6" id="KW-0812">Transmembrane</keyword>
<evidence type="ECO:0000256" key="7">
    <source>
        <dbReference type="ARBA" id="ARBA00022723"/>
    </source>
</evidence>
<keyword evidence="8" id="KW-1133">Transmembrane helix</keyword>
<evidence type="ECO:0000256" key="4">
    <source>
        <dbReference type="ARBA" id="ARBA00010617"/>
    </source>
</evidence>
<evidence type="ECO:0000256" key="3">
    <source>
        <dbReference type="ARBA" id="ARBA00005179"/>
    </source>
</evidence>
<reference evidence="14 15" key="1">
    <citation type="journal article" date="2018" name="Biotechnol. Biofuels">
        <title>Integrative visual omics of the white-rot fungus Polyporus brumalis exposes the biotechnological potential of its oxidative enzymes for delignifying raw plant biomass.</title>
        <authorList>
            <person name="Miyauchi S."/>
            <person name="Rancon A."/>
            <person name="Drula E."/>
            <person name="Hage H."/>
            <person name="Chaduli D."/>
            <person name="Favel A."/>
            <person name="Grisel S."/>
            <person name="Henrissat B."/>
            <person name="Herpoel-Gimbert I."/>
            <person name="Ruiz-Duenas F.J."/>
            <person name="Chevret D."/>
            <person name="Hainaut M."/>
            <person name="Lin J."/>
            <person name="Wang M."/>
            <person name="Pangilinan J."/>
            <person name="Lipzen A."/>
            <person name="Lesage-Meessen L."/>
            <person name="Navarro D."/>
            <person name="Riley R."/>
            <person name="Grigoriev I.V."/>
            <person name="Zhou S."/>
            <person name="Raouche S."/>
            <person name="Rosso M.N."/>
        </authorList>
    </citation>
    <scope>NUCLEOTIDE SEQUENCE [LARGE SCALE GENOMIC DNA]</scope>
    <source>
        <strain evidence="14 15">BRFM 1820</strain>
    </source>
</reference>
<dbReference type="PRINTS" id="PR00463">
    <property type="entry name" value="EP450I"/>
</dbReference>
<evidence type="ECO:0000256" key="1">
    <source>
        <dbReference type="ARBA" id="ARBA00001971"/>
    </source>
</evidence>
<gene>
    <name evidence="14" type="ORF">OH76DRAFT_1092514</name>
</gene>
<proteinExistence type="inferred from homology"/>
<keyword evidence="15" id="KW-1185">Reference proteome</keyword>
<feature type="binding site" description="axial binding residue" evidence="13">
    <location>
        <position position="237"/>
    </location>
    <ligand>
        <name>heme</name>
        <dbReference type="ChEBI" id="CHEBI:30413"/>
    </ligand>
    <ligandPart>
        <name>Fe</name>
        <dbReference type="ChEBI" id="CHEBI:18248"/>
    </ligandPart>
</feature>